<keyword evidence="1" id="KW-0732">Signal</keyword>
<evidence type="ECO:0000313" key="3">
    <source>
        <dbReference type="Proteomes" id="UP001458946"/>
    </source>
</evidence>
<accession>A0ABP9V5Y5</accession>
<keyword evidence="3" id="KW-1185">Reference proteome</keyword>
<feature type="signal peptide" evidence="1">
    <location>
        <begin position="1"/>
        <end position="18"/>
    </location>
</feature>
<sequence>MRRILFAFALAIATFASASDLKFTLYPPIYPEAGRKLTMTVLIENTGKKAAQYNTYTCPVTKVTSNWTKKVVQEIKGCIEPLTNITIPAGGRHIFTFELPKTLPSGPYQAVTTLNDVPNGHKATLKTSFTVWDAPQVVQQVVMPPVVLAGKPLTVQIATTNLSAKVFSQDLRLCYTTFIIRDRLGRVVYQTPAEQACTADIRPTTLKTGERHLEGWRIETKLPAGKYQIQHLSSYGTPMTTFEVK</sequence>
<reference evidence="2 3" key="1">
    <citation type="submission" date="2024-02" db="EMBL/GenBank/DDBJ databases">
        <title>Deinococcus xinjiangensis NBRC 107630.</title>
        <authorList>
            <person name="Ichikawa N."/>
            <person name="Katano-Makiyama Y."/>
            <person name="Hidaka K."/>
        </authorList>
    </citation>
    <scope>NUCLEOTIDE SEQUENCE [LARGE SCALE GENOMIC DNA]</scope>
    <source>
        <strain evidence="2 3">NBRC 107630</strain>
    </source>
</reference>
<evidence type="ECO:0000313" key="2">
    <source>
        <dbReference type="EMBL" id="GAA5500682.1"/>
    </source>
</evidence>
<gene>
    <name evidence="2" type="ORF">Dxin01_00406</name>
</gene>
<organism evidence="2 3">
    <name type="scientific">Deinococcus xinjiangensis</name>
    <dbReference type="NCBI Taxonomy" id="457454"/>
    <lineage>
        <taxon>Bacteria</taxon>
        <taxon>Thermotogati</taxon>
        <taxon>Deinococcota</taxon>
        <taxon>Deinococci</taxon>
        <taxon>Deinococcales</taxon>
        <taxon>Deinococcaceae</taxon>
        <taxon>Deinococcus</taxon>
    </lineage>
</organism>
<protein>
    <submittedName>
        <fullName evidence="2">Uncharacterized protein</fullName>
    </submittedName>
</protein>
<dbReference type="Proteomes" id="UP001458946">
    <property type="component" value="Unassembled WGS sequence"/>
</dbReference>
<feature type="chain" id="PRO_5045240950" evidence="1">
    <location>
        <begin position="19"/>
        <end position="245"/>
    </location>
</feature>
<comment type="caution">
    <text evidence="2">The sequence shown here is derived from an EMBL/GenBank/DDBJ whole genome shotgun (WGS) entry which is preliminary data.</text>
</comment>
<dbReference type="EMBL" id="BAABRN010000003">
    <property type="protein sequence ID" value="GAA5500682.1"/>
    <property type="molecule type" value="Genomic_DNA"/>
</dbReference>
<evidence type="ECO:0000256" key="1">
    <source>
        <dbReference type="SAM" id="SignalP"/>
    </source>
</evidence>
<proteinExistence type="predicted"/>
<name>A0ABP9V5Y5_9DEIO</name>